<evidence type="ECO:0000313" key="1">
    <source>
        <dbReference type="EMBL" id="HJF41460.1"/>
    </source>
</evidence>
<dbReference type="Proteomes" id="UP000749320">
    <property type="component" value="Unassembled WGS sequence"/>
</dbReference>
<proteinExistence type="predicted"/>
<reference evidence="1" key="1">
    <citation type="journal article" date="2021" name="PeerJ">
        <title>Extensive microbial diversity within the chicken gut microbiome revealed by metagenomics and culture.</title>
        <authorList>
            <person name="Gilroy R."/>
            <person name="Ravi A."/>
            <person name="Getino M."/>
            <person name="Pursley I."/>
            <person name="Horton D.L."/>
            <person name="Alikhan N.F."/>
            <person name="Baker D."/>
            <person name="Gharbi K."/>
            <person name="Hall N."/>
            <person name="Watson M."/>
            <person name="Adriaenssens E.M."/>
            <person name="Foster-Nyarko E."/>
            <person name="Jarju S."/>
            <person name="Secka A."/>
            <person name="Antonio M."/>
            <person name="Oren A."/>
            <person name="Chaudhuri R.R."/>
            <person name="La Ragione R."/>
            <person name="Hildebrand F."/>
            <person name="Pallen M.J."/>
        </authorList>
    </citation>
    <scope>NUCLEOTIDE SEQUENCE</scope>
    <source>
        <strain evidence="1">CHK193-16274</strain>
    </source>
</reference>
<comment type="caution">
    <text evidence="1">The sequence shown here is derived from an EMBL/GenBank/DDBJ whole genome shotgun (WGS) entry which is preliminary data.</text>
</comment>
<name>A0A921GDU5_9FIRM</name>
<dbReference type="CDD" id="cd19958">
    <property type="entry name" value="pyocin_knob"/>
    <property type="match status" value="1"/>
</dbReference>
<sequence length="269" mass="30110">MSIREQLSKIVFKNKPDKTTPISAGNLNQLQDNIENALREKFDYSVTYVTDANSMEEQGIYIINSVAVNLPFDPDEIITGGGLAWLIVISLSGFDPVIQIALESKTFNFWIRKSDYFEEGSWSEWKKMTRPERAIMSIEKARGKVNIPTAWEAAKIIFEKSNSSCDDRLIFENGCIKIGKNVNKVLVSGFTGGINRGDGGDKILKISVNDEDIIETYLSGQNESSYQQLNITPVLIDVEEDDEISLCIESGLAQELELLKTILTVEVIE</sequence>
<dbReference type="EMBL" id="DYWV01000378">
    <property type="protein sequence ID" value="HJF41460.1"/>
    <property type="molecule type" value="Genomic_DNA"/>
</dbReference>
<organism evidence="1 2">
    <name type="scientific">Thomasclavelia spiroformis</name>
    <dbReference type="NCBI Taxonomy" id="29348"/>
    <lineage>
        <taxon>Bacteria</taxon>
        <taxon>Bacillati</taxon>
        <taxon>Bacillota</taxon>
        <taxon>Erysipelotrichia</taxon>
        <taxon>Erysipelotrichales</taxon>
        <taxon>Coprobacillaceae</taxon>
        <taxon>Thomasclavelia</taxon>
    </lineage>
</organism>
<reference evidence="1" key="2">
    <citation type="submission" date="2021-09" db="EMBL/GenBank/DDBJ databases">
        <authorList>
            <person name="Gilroy R."/>
        </authorList>
    </citation>
    <scope>NUCLEOTIDE SEQUENCE</scope>
    <source>
        <strain evidence="1">CHK193-16274</strain>
    </source>
</reference>
<dbReference type="AlphaFoldDB" id="A0A921GDU5"/>
<evidence type="ECO:0000313" key="2">
    <source>
        <dbReference type="Proteomes" id="UP000749320"/>
    </source>
</evidence>
<gene>
    <name evidence="1" type="ORF">K8V91_11100</name>
</gene>
<accession>A0A921GDU5</accession>
<protein>
    <submittedName>
        <fullName evidence="1">Pyocin knob domain-containing protein</fullName>
    </submittedName>
</protein>